<dbReference type="Proteomes" id="UP001321786">
    <property type="component" value="Chromosome"/>
</dbReference>
<gene>
    <name evidence="1" type="ORF">HLPR_10090</name>
</gene>
<keyword evidence="2" id="KW-1185">Reference proteome</keyword>
<dbReference type="AlphaFoldDB" id="A0AAU9E5Q9"/>
<sequence>MNRLFRRKIRLEIIGVILSIIILIGIINADKVRIFLYEKDRYATLDNFFPIERSVNISDDGRLLGIYDGFSLLVRKNVEDEILAVPEEDRGNVSYINFTSNNKYLYYLKDEFNGRYKLKSISIEDKIINTISKGEYSNEKNNIQNIDGTSKIIYGQYEGEDDNFPDYYLCDLETNKTKNIFSNTKFSDVYFDNELKPVFAVRNGSVKIEYYIHNKNWMKIGEIEKKDLGKFIFKNNYAYVSYITKKDDSYNLNIINLETKKIKSIIVNNYKNIENFVIKNGDLLGAKYFEDSKIKMTNSTKSLYDFNTAKNINLLKVSSQANVILAKSNTLDNQGKIFEINNSKYFTIIDEDSTLNLNKIYTSKIIENRNGIDYKETDVNKKYENENIVITIDGNLNKNSNINQYDPLIQAISDRGNKTFNINISEMVLKNISEQEIDKEIVDVINKIRKTNIKKNLYIIGRGYGGDIALNILNKTNAKGFIMIEPEIDFHSIRTNTSYGKIVKSNLERNFHDSLFNLEIQKINIPVGIYFNQDYKDSQIIDEFATMLDESSKDVGVFGTDKWHEIKLGSIYFFIDYFYKYME</sequence>
<evidence type="ECO:0000313" key="1">
    <source>
        <dbReference type="EMBL" id="BEP28678.1"/>
    </source>
</evidence>
<accession>A0AAU9E5Q9</accession>
<organism evidence="1 2">
    <name type="scientific">Helicovermis profundi</name>
    <dbReference type="NCBI Taxonomy" id="3065157"/>
    <lineage>
        <taxon>Bacteria</taxon>
        <taxon>Bacillati</taxon>
        <taxon>Bacillota</taxon>
        <taxon>Clostridia</taxon>
        <taxon>Helicovermis</taxon>
    </lineage>
</organism>
<dbReference type="RefSeq" id="WP_338536985.1">
    <property type="nucleotide sequence ID" value="NZ_AP028654.1"/>
</dbReference>
<dbReference type="EMBL" id="AP028654">
    <property type="protein sequence ID" value="BEP28678.1"/>
    <property type="molecule type" value="Genomic_DNA"/>
</dbReference>
<reference evidence="1 2" key="1">
    <citation type="submission" date="2023-08" db="EMBL/GenBank/DDBJ databases">
        <title>Helicovermis profunda gen. nov., sp. nov., a novel mesophilic, fermentative bacterium within the Bacillota from a deep-sea hydrothermal vent chimney.</title>
        <authorList>
            <person name="Miyazaki U."/>
            <person name="Mizutani D."/>
            <person name="Hashimoto Y."/>
            <person name="Tame A."/>
            <person name="Sawayama S."/>
            <person name="Miyazaki J."/>
            <person name="Takai K."/>
            <person name="Nakagawa S."/>
        </authorList>
    </citation>
    <scope>NUCLEOTIDE SEQUENCE [LARGE SCALE GENOMIC DNA]</scope>
    <source>
        <strain evidence="1 2">S502</strain>
    </source>
</reference>
<proteinExistence type="predicted"/>
<dbReference type="SUPFAM" id="SSF82171">
    <property type="entry name" value="DPP6 N-terminal domain-like"/>
    <property type="match status" value="1"/>
</dbReference>
<name>A0AAU9E5Q9_9FIRM</name>
<evidence type="ECO:0000313" key="2">
    <source>
        <dbReference type="Proteomes" id="UP001321786"/>
    </source>
</evidence>
<protein>
    <submittedName>
        <fullName evidence="1">Uncharacterized protein</fullName>
    </submittedName>
</protein>
<dbReference type="KEGG" id="hprf:HLPR_10090"/>
<dbReference type="SUPFAM" id="SSF53474">
    <property type="entry name" value="alpha/beta-Hydrolases"/>
    <property type="match status" value="1"/>
</dbReference>
<dbReference type="InterPro" id="IPR029058">
    <property type="entry name" value="AB_hydrolase_fold"/>
</dbReference>